<keyword evidence="4" id="KW-0732">Signal</keyword>
<dbReference type="PANTHER" id="PTHR43649">
    <property type="entry name" value="ARABINOSE-BINDING PROTEIN-RELATED"/>
    <property type="match status" value="1"/>
</dbReference>
<dbReference type="PANTHER" id="PTHR43649:SF29">
    <property type="entry name" value="OSMOPROTECTIVE COMPOUNDS-BINDING PROTEIN GGTB"/>
    <property type="match status" value="1"/>
</dbReference>
<dbReference type="Gene3D" id="3.40.190.10">
    <property type="entry name" value="Periplasmic binding protein-like II"/>
    <property type="match status" value="2"/>
</dbReference>
<dbReference type="SUPFAM" id="SSF53850">
    <property type="entry name" value="Periplasmic binding protein-like II"/>
    <property type="match status" value="1"/>
</dbReference>
<evidence type="ECO:0000256" key="1">
    <source>
        <dbReference type="ARBA" id="ARBA00004418"/>
    </source>
</evidence>
<feature type="chain" id="PRO_5021389280" evidence="4">
    <location>
        <begin position="25"/>
        <end position="407"/>
    </location>
</feature>
<evidence type="ECO:0000256" key="4">
    <source>
        <dbReference type="SAM" id="SignalP"/>
    </source>
</evidence>
<comment type="caution">
    <text evidence="5">The sequence shown here is derived from an EMBL/GenBank/DDBJ whole genome shotgun (WGS) entry which is preliminary data.</text>
</comment>
<dbReference type="Pfam" id="PF01547">
    <property type="entry name" value="SBP_bac_1"/>
    <property type="match status" value="1"/>
</dbReference>
<feature type="signal peptide" evidence="4">
    <location>
        <begin position="1"/>
        <end position="24"/>
    </location>
</feature>
<proteinExistence type="inferred from homology"/>
<dbReference type="InterPro" id="IPR006059">
    <property type="entry name" value="SBP"/>
</dbReference>
<dbReference type="EMBL" id="SRMF01000001">
    <property type="protein sequence ID" value="TGG95470.1"/>
    <property type="molecule type" value="Genomic_DNA"/>
</dbReference>
<evidence type="ECO:0000256" key="2">
    <source>
        <dbReference type="ARBA" id="ARBA00008520"/>
    </source>
</evidence>
<evidence type="ECO:0000313" key="5">
    <source>
        <dbReference type="EMBL" id="TGG95470.1"/>
    </source>
</evidence>
<dbReference type="AlphaFoldDB" id="A0A4Z0WEK8"/>
<dbReference type="GO" id="GO:0042597">
    <property type="term" value="C:periplasmic space"/>
    <property type="evidence" value="ECO:0007669"/>
    <property type="project" value="UniProtKB-SubCell"/>
</dbReference>
<comment type="similarity">
    <text evidence="2">Belongs to the bacterial solute-binding protein 1 family.</text>
</comment>
<sequence>MRKTIGIIAAAIGASSLAFSGALASTLVINSNQSDPAPREAFNNLVDRFQEENPDINVVFNEYDHEGYKTVIRNWLVTNPPDVAFWFAGDRMRFFVDRGLFEDVSDIWDEHNLHEHMASTRESMSVDGAQYGVPWSYYQWGFYYNKDVFDEHGLSEPETWEEFLELGETLKENGVTPVTIGTRFLWTAAGWFDYLNLRLNGLDYHIGLMDGEIPYTDDGVRNVFEHWGELVERDFFIANHASYSWQEAQPFLYNGQAAMYLMGNFITPNFPEDGNFGFFRFPQMNPDIGMYEDAPTDTLHIPARANNKEDARRFLSFIAQPEIQTELNRALNQLPPHSQAEVADDPFLRAGLETLSSADGTAQFYDRDTIPDMHSVGMEAFQEFMVNPDRLEQILQRLERTRERAFR</sequence>
<evidence type="ECO:0000256" key="3">
    <source>
        <dbReference type="ARBA" id="ARBA00022448"/>
    </source>
</evidence>
<dbReference type="InterPro" id="IPR050490">
    <property type="entry name" value="Bact_solute-bd_prot1"/>
</dbReference>
<comment type="subcellular location">
    <subcellularLocation>
        <location evidence="1">Periplasm</location>
    </subcellularLocation>
</comment>
<protein>
    <submittedName>
        <fullName evidence="5">Carbohydrate ABC transporter substrate-binding protein</fullName>
    </submittedName>
</protein>
<name>A0A4Z0WEK8_9GAMM</name>
<keyword evidence="6" id="KW-1185">Reference proteome</keyword>
<dbReference type="Proteomes" id="UP000297475">
    <property type="component" value="Unassembled WGS sequence"/>
</dbReference>
<dbReference type="OrthoDB" id="2509690at2"/>
<reference evidence="5 6" key="1">
    <citation type="submission" date="2019-04" db="EMBL/GenBank/DDBJ databases">
        <title>Natronospirillum operosus gen. nov., sp. nov., a haloalkaliphilic satellite isolated from decaying biomass of laboratory culture of cyanobacterium Geitlerinema sp. and proposal of Natronospirillaceae fam. nov. and Saccharospirillaceae fam. nov.</title>
        <authorList>
            <person name="Kevbrin V."/>
            <person name="Boltyanskaya Y."/>
            <person name="Koziaeva V."/>
            <person name="Grouzdev D.S."/>
            <person name="Park M."/>
            <person name="Cho J."/>
        </authorList>
    </citation>
    <scope>NUCLEOTIDE SEQUENCE [LARGE SCALE GENOMIC DNA]</scope>
    <source>
        <strain evidence="5 6">G-116</strain>
    </source>
</reference>
<keyword evidence="3" id="KW-0813">Transport</keyword>
<dbReference type="RefSeq" id="WP_135481166.1">
    <property type="nucleotide sequence ID" value="NZ_SRMF01000001.1"/>
</dbReference>
<gene>
    <name evidence="5" type="ORF">E4656_03330</name>
</gene>
<organism evidence="5 6">
    <name type="scientific">Natronospirillum operosum</name>
    <dbReference type="NCBI Taxonomy" id="2759953"/>
    <lineage>
        <taxon>Bacteria</taxon>
        <taxon>Pseudomonadati</taxon>
        <taxon>Pseudomonadota</taxon>
        <taxon>Gammaproteobacteria</taxon>
        <taxon>Oceanospirillales</taxon>
        <taxon>Natronospirillaceae</taxon>
        <taxon>Natronospirillum</taxon>
    </lineage>
</organism>
<accession>A0A4Z0WEK8</accession>
<evidence type="ECO:0000313" key="6">
    <source>
        <dbReference type="Proteomes" id="UP000297475"/>
    </source>
</evidence>